<keyword evidence="5" id="KW-0819">tRNA processing</keyword>
<protein>
    <recommendedName>
        <fullName evidence="3">tRNA dimethylallyltransferase</fullName>
        <ecNumber evidence="3">2.5.1.75</ecNumber>
    </recommendedName>
</protein>
<dbReference type="Gene3D" id="1.10.20.140">
    <property type="match status" value="1"/>
</dbReference>
<evidence type="ECO:0000256" key="5">
    <source>
        <dbReference type="ARBA" id="ARBA00022694"/>
    </source>
</evidence>
<dbReference type="EMBL" id="LAZR01000701">
    <property type="protein sequence ID" value="KKN60270.1"/>
    <property type="molecule type" value="Genomic_DNA"/>
</dbReference>
<keyword evidence="4" id="KW-0808">Transferase</keyword>
<organism evidence="10">
    <name type="scientific">marine sediment metagenome</name>
    <dbReference type="NCBI Taxonomy" id="412755"/>
    <lineage>
        <taxon>unclassified sequences</taxon>
        <taxon>metagenomes</taxon>
        <taxon>ecological metagenomes</taxon>
    </lineage>
</organism>
<keyword evidence="7" id="KW-0067">ATP-binding</keyword>
<proteinExistence type="inferred from homology"/>
<dbReference type="GO" id="GO:0005524">
    <property type="term" value="F:ATP binding"/>
    <property type="evidence" value="ECO:0007669"/>
    <property type="project" value="UniProtKB-KW"/>
</dbReference>
<evidence type="ECO:0000313" key="10">
    <source>
        <dbReference type="EMBL" id="KKN60270.1"/>
    </source>
</evidence>
<keyword evidence="8" id="KW-0460">Magnesium</keyword>
<dbReference type="NCBIfam" id="TIGR00174">
    <property type="entry name" value="miaA"/>
    <property type="match status" value="1"/>
</dbReference>
<dbReference type="Gene3D" id="3.40.50.300">
    <property type="entry name" value="P-loop containing nucleotide triphosphate hydrolases"/>
    <property type="match status" value="1"/>
</dbReference>
<comment type="caution">
    <text evidence="10">The sequence shown here is derived from an EMBL/GenBank/DDBJ whole genome shotgun (WGS) entry which is preliminary data.</text>
</comment>
<accession>A0A0F9RV04</accession>
<evidence type="ECO:0000256" key="9">
    <source>
        <dbReference type="ARBA" id="ARBA00049563"/>
    </source>
</evidence>
<dbReference type="HAMAP" id="MF_00185">
    <property type="entry name" value="IPP_trans"/>
    <property type="match status" value="1"/>
</dbReference>
<dbReference type="InterPro" id="IPR018022">
    <property type="entry name" value="IPT"/>
</dbReference>
<evidence type="ECO:0000256" key="2">
    <source>
        <dbReference type="ARBA" id="ARBA00005842"/>
    </source>
</evidence>
<dbReference type="Pfam" id="PF01715">
    <property type="entry name" value="IPPT"/>
    <property type="match status" value="1"/>
</dbReference>
<dbReference type="AlphaFoldDB" id="A0A0F9RV04"/>
<evidence type="ECO:0000256" key="3">
    <source>
        <dbReference type="ARBA" id="ARBA00012665"/>
    </source>
</evidence>
<gene>
    <name evidence="10" type="ORF">LCGC14_0533930</name>
</gene>
<comment type="cofactor">
    <cofactor evidence="1">
        <name>Mg(2+)</name>
        <dbReference type="ChEBI" id="CHEBI:18420"/>
    </cofactor>
</comment>
<evidence type="ECO:0000256" key="4">
    <source>
        <dbReference type="ARBA" id="ARBA00022679"/>
    </source>
</evidence>
<dbReference type="InterPro" id="IPR027417">
    <property type="entry name" value="P-loop_NTPase"/>
</dbReference>
<comment type="catalytic activity">
    <reaction evidence="9">
        <text>adenosine(37) in tRNA + dimethylallyl diphosphate = N(6)-dimethylallyladenosine(37) in tRNA + diphosphate</text>
        <dbReference type="Rhea" id="RHEA:26482"/>
        <dbReference type="Rhea" id="RHEA-COMP:10162"/>
        <dbReference type="Rhea" id="RHEA-COMP:10375"/>
        <dbReference type="ChEBI" id="CHEBI:33019"/>
        <dbReference type="ChEBI" id="CHEBI:57623"/>
        <dbReference type="ChEBI" id="CHEBI:74411"/>
        <dbReference type="ChEBI" id="CHEBI:74415"/>
        <dbReference type="EC" id="2.5.1.75"/>
    </reaction>
</comment>
<name>A0A0F9RV04_9ZZZZ</name>
<evidence type="ECO:0000256" key="7">
    <source>
        <dbReference type="ARBA" id="ARBA00022840"/>
    </source>
</evidence>
<comment type="similarity">
    <text evidence="2">Belongs to the IPP transferase family.</text>
</comment>
<reference evidence="10" key="1">
    <citation type="journal article" date="2015" name="Nature">
        <title>Complex archaea that bridge the gap between prokaryotes and eukaryotes.</title>
        <authorList>
            <person name="Spang A."/>
            <person name="Saw J.H."/>
            <person name="Jorgensen S.L."/>
            <person name="Zaremba-Niedzwiedzka K."/>
            <person name="Martijn J."/>
            <person name="Lind A.E."/>
            <person name="van Eijk R."/>
            <person name="Schleper C."/>
            <person name="Guy L."/>
            <person name="Ettema T.J."/>
        </authorList>
    </citation>
    <scope>NUCLEOTIDE SEQUENCE</scope>
</reference>
<dbReference type="GO" id="GO:0006400">
    <property type="term" value="P:tRNA modification"/>
    <property type="evidence" value="ECO:0007669"/>
    <property type="project" value="TreeGrafter"/>
</dbReference>
<dbReference type="PANTHER" id="PTHR11088:SF60">
    <property type="entry name" value="TRNA DIMETHYLALLYLTRANSFERASE"/>
    <property type="match status" value="1"/>
</dbReference>
<dbReference type="EC" id="2.5.1.75" evidence="3"/>
<evidence type="ECO:0000256" key="1">
    <source>
        <dbReference type="ARBA" id="ARBA00001946"/>
    </source>
</evidence>
<dbReference type="PANTHER" id="PTHR11088">
    <property type="entry name" value="TRNA DIMETHYLALLYLTRANSFERASE"/>
    <property type="match status" value="1"/>
</dbReference>
<dbReference type="InterPro" id="IPR039657">
    <property type="entry name" value="Dimethylallyltransferase"/>
</dbReference>
<evidence type="ECO:0000256" key="8">
    <source>
        <dbReference type="ARBA" id="ARBA00022842"/>
    </source>
</evidence>
<dbReference type="SUPFAM" id="SSF52540">
    <property type="entry name" value="P-loop containing nucleoside triphosphate hydrolases"/>
    <property type="match status" value="2"/>
</dbReference>
<evidence type="ECO:0000256" key="6">
    <source>
        <dbReference type="ARBA" id="ARBA00022741"/>
    </source>
</evidence>
<keyword evidence="6" id="KW-0547">Nucleotide-binding</keyword>
<sequence length="308" mass="35030">MSNVLVIVGPTASSKSALSLEIAESIPTEIISADSMQVYKGMDIGTAKINPEKQKSVKHHLIDVASISEPFSAALYQKQAREAIVEVQKKNNLPIIVGGTGLYIRAVIYKLRFPEAPEEQTKKVRKLLEAELAEKGLAYLQEKLMEKDKEAYENTDIDNSRRVVRALEVIEVTGKPYSGYRRDWDNLQFEYPAVLIGLKMPREMLYERINKRVDEMIAKGLLEETARLVELGLKKALVAKQALGYKELIEFNEGKVSFEEAIETIKKRTRQFAKRQLTWFKKDPNIKWYDISETPLKTIAAEAINLLK</sequence>
<dbReference type="GO" id="GO:0052381">
    <property type="term" value="F:tRNA dimethylallyltransferase activity"/>
    <property type="evidence" value="ECO:0007669"/>
    <property type="project" value="UniProtKB-EC"/>
</dbReference>